<dbReference type="WBParaSite" id="HPLM_0000117401-mRNA-1">
    <property type="protein sequence ID" value="HPLM_0000117401-mRNA-1"/>
    <property type="gene ID" value="HPLM_0000117401"/>
</dbReference>
<dbReference type="EMBL" id="UZAF01001392">
    <property type="protein sequence ID" value="VDO08197.1"/>
    <property type="molecule type" value="Genomic_DNA"/>
</dbReference>
<accession>A0A0N4VV54</accession>
<gene>
    <name evidence="1" type="ORF">HPLM_LOCUS1172</name>
</gene>
<evidence type="ECO:0000313" key="2">
    <source>
        <dbReference type="Proteomes" id="UP000268014"/>
    </source>
</evidence>
<protein>
    <submittedName>
        <fullName evidence="3">Sulfur oxidation protein SoxZ</fullName>
    </submittedName>
</protein>
<evidence type="ECO:0000313" key="1">
    <source>
        <dbReference type="EMBL" id="VDO08197.1"/>
    </source>
</evidence>
<keyword evidence="2" id="KW-1185">Reference proteome</keyword>
<reference evidence="1 2" key="2">
    <citation type="submission" date="2018-11" db="EMBL/GenBank/DDBJ databases">
        <authorList>
            <consortium name="Pathogen Informatics"/>
        </authorList>
    </citation>
    <scope>NUCLEOTIDE SEQUENCE [LARGE SCALE GENOMIC DNA]</scope>
    <source>
        <strain evidence="1 2">MHpl1</strain>
    </source>
</reference>
<dbReference type="AlphaFoldDB" id="A0A0N4VV54"/>
<dbReference type="Proteomes" id="UP000268014">
    <property type="component" value="Unassembled WGS sequence"/>
</dbReference>
<name>A0A0N4VV54_HAEPC</name>
<evidence type="ECO:0000313" key="3">
    <source>
        <dbReference type="WBParaSite" id="HPLM_0000117401-mRNA-1"/>
    </source>
</evidence>
<reference evidence="3" key="1">
    <citation type="submission" date="2017-02" db="UniProtKB">
        <authorList>
            <consortium name="WormBaseParasite"/>
        </authorList>
    </citation>
    <scope>IDENTIFICATION</scope>
</reference>
<sequence>MTQKHDMNPENVADRKEKMARECLTIKGERLATNETFEAADDDTSWTISRPFVNSKENSRI</sequence>
<organism evidence="3">
    <name type="scientific">Haemonchus placei</name>
    <name type="common">Barber's pole worm</name>
    <dbReference type="NCBI Taxonomy" id="6290"/>
    <lineage>
        <taxon>Eukaryota</taxon>
        <taxon>Metazoa</taxon>
        <taxon>Ecdysozoa</taxon>
        <taxon>Nematoda</taxon>
        <taxon>Chromadorea</taxon>
        <taxon>Rhabditida</taxon>
        <taxon>Rhabditina</taxon>
        <taxon>Rhabditomorpha</taxon>
        <taxon>Strongyloidea</taxon>
        <taxon>Trichostrongylidae</taxon>
        <taxon>Haemonchus</taxon>
    </lineage>
</organism>
<proteinExistence type="predicted"/>